<dbReference type="KEGG" id="gtt:GUITHDRAFT_134232"/>
<accession>L1JUM8</accession>
<dbReference type="HOGENOM" id="CLU_630829_0_0_1"/>
<protein>
    <submittedName>
        <fullName evidence="2 3">Uncharacterized protein</fullName>
    </submittedName>
</protein>
<dbReference type="EMBL" id="JH992974">
    <property type="protein sequence ID" value="EKX51905.1"/>
    <property type="molecule type" value="Genomic_DNA"/>
</dbReference>
<dbReference type="Pfam" id="PF13540">
    <property type="entry name" value="RCC1_2"/>
    <property type="match status" value="3"/>
</dbReference>
<reference evidence="4" key="2">
    <citation type="submission" date="2012-11" db="EMBL/GenBank/DDBJ databases">
        <authorList>
            <person name="Kuo A."/>
            <person name="Curtis B.A."/>
            <person name="Tanifuji G."/>
            <person name="Burki F."/>
            <person name="Gruber A."/>
            <person name="Irimia M."/>
            <person name="Maruyama S."/>
            <person name="Arias M.C."/>
            <person name="Ball S.G."/>
            <person name="Gile G.H."/>
            <person name="Hirakawa Y."/>
            <person name="Hopkins J.F."/>
            <person name="Rensing S.A."/>
            <person name="Schmutz J."/>
            <person name="Symeonidi A."/>
            <person name="Elias M."/>
            <person name="Eveleigh R.J."/>
            <person name="Herman E.K."/>
            <person name="Klute M.J."/>
            <person name="Nakayama T."/>
            <person name="Obornik M."/>
            <person name="Reyes-Prieto A."/>
            <person name="Armbrust E.V."/>
            <person name="Aves S.J."/>
            <person name="Beiko R.G."/>
            <person name="Coutinho P."/>
            <person name="Dacks J.B."/>
            <person name="Durnford D.G."/>
            <person name="Fast N.M."/>
            <person name="Green B.R."/>
            <person name="Grisdale C."/>
            <person name="Hempe F."/>
            <person name="Henrissat B."/>
            <person name="Hoppner M.P."/>
            <person name="Ishida K.-I."/>
            <person name="Kim E."/>
            <person name="Koreny L."/>
            <person name="Kroth P.G."/>
            <person name="Liu Y."/>
            <person name="Malik S.-B."/>
            <person name="Maier U.G."/>
            <person name="McRose D."/>
            <person name="Mock T."/>
            <person name="Neilson J.A."/>
            <person name="Onodera N.T."/>
            <person name="Poole A.M."/>
            <person name="Pritham E.J."/>
            <person name="Richards T.A."/>
            <person name="Rocap G."/>
            <person name="Roy S.W."/>
            <person name="Sarai C."/>
            <person name="Schaack S."/>
            <person name="Shirato S."/>
            <person name="Slamovits C.H."/>
            <person name="Spencer D.F."/>
            <person name="Suzuki S."/>
            <person name="Worden A.Z."/>
            <person name="Zauner S."/>
            <person name="Barry K."/>
            <person name="Bell C."/>
            <person name="Bharti A.K."/>
            <person name="Crow J.A."/>
            <person name="Grimwood J."/>
            <person name="Kramer R."/>
            <person name="Lindquist E."/>
            <person name="Lucas S."/>
            <person name="Salamov A."/>
            <person name="McFadden G.I."/>
            <person name="Lane C.E."/>
            <person name="Keeling P.J."/>
            <person name="Gray M.W."/>
            <person name="Grigoriev I.V."/>
            <person name="Archibald J.M."/>
        </authorList>
    </citation>
    <scope>NUCLEOTIDE SEQUENCE</scope>
    <source>
        <strain evidence="4">CCMP2712</strain>
    </source>
</reference>
<evidence type="ECO:0000313" key="2">
    <source>
        <dbReference type="EMBL" id="EKX51905.1"/>
    </source>
</evidence>
<dbReference type="GO" id="GO:0005737">
    <property type="term" value="C:cytoplasm"/>
    <property type="evidence" value="ECO:0007669"/>
    <property type="project" value="TreeGrafter"/>
</dbReference>
<proteinExistence type="predicted"/>
<dbReference type="RefSeq" id="XP_005838885.1">
    <property type="nucleotide sequence ID" value="XM_005838828.1"/>
</dbReference>
<name>L1JUM8_GUITC</name>
<reference evidence="3" key="3">
    <citation type="submission" date="2016-03" db="UniProtKB">
        <authorList>
            <consortium name="EnsemblProtists"/>
        </authorList>
    </citation>
    <scope>IDENTIFICATION</scope>
</reference>
<dbReference type="Proteomes" id="UP000011087">
    <property type="component" value="Unassembled WGS sequence"/>
</dbReference>
<sequence length="435" mass="46634">MRAKRQSESVLLLLQPPPFSFLLLLLGFLLHSVWVDAFSTAPTCRQTLANLVAAGPYHSCARNWSSGSASVTCWGWNEFGQLEAPTGIPFAQISCGSRHSCGIGTKTQITSCLGGIYDARICSDDAALIAASAVSYQTCKCLNRTIQAKDQPFELTRDNTCSSAPASSLYLNKLPVLISAGGIHTCVVWIDGTVSCFGANNFNQSIVPDDLQKGWTSNVGVIAISCGLHHTCAIVSSGGFSSSYGRLRCWGSNQFNQTDAPQDLLVSHVSSGAQHTCAITHEKSEIICWGSNEYGQAAPPALTLGQKFVQLSCGMSYTCALRVDQAGIEDGIGFLVCFGNFSGHVNPKPGSVVRERSSIAVGHSHACITDAVDGLVSCWRGDFATNVPDGITVVPAPSADWRTLVSKNRRPLPFMFSRDWSPKDTRVCPHAFKEE</sequence>
<gene>
    <name evidence="2" type="ORF">GUITHDRAFT_134232</name>
</gene>
<evidence type="ECO:0000313" key="3">
    <source>
        <dbReference type="EnsemblProtists" id="EKX51905"/>
    </source>
</evidence>
<feature type="repeat" description="RCC1" evidence="1">
    <location>
        <begin position="284"/>
        <end position="324"/>
    </location>
</feature>
<dbReference type="PaxDb" id="55529-EKX51905"/>
<dbReference type="OMA" id="GWGANGQ"/>
<dbReference type="GeneID" id="17308702"/>
<dbReference type="STRING" id="905079.L1JUM8"/>
<organism evidence="2">
    <name type="scientific">Guillardia theta (strain CCMP2712)</name>
    <name type="common">Cryptophyte</name>
    <dbReference type="NCBI Taxonomy" id="905079"/>
    <lineage>
        <taxon>Eukaryota</taxon>
        <taxon>Cryptophyceae</taxon>
        <taxon>Pyrenomonadales</taxon>
        <taxon>Geminigeraceae</taxon>
        <taxon>Guillardia</taxon>
    </lineage>
</organism>
<dbReference type="PROSITE" id="PS50012">
    <property type="entry name" value="RCC1_3"/>
    <property type="match status" value="3"/>
</dbReference>
<evidence type="ECO:0000313" key="4">
    <source>
        <dbReference type="Proteomes" id="UP000011087"/>
    </source>
</evidence>
<dbReference type="InterPro" id="IPR009091">
    <property type="entry name" value="RCC1/BLIP-II"/>
</dbReference>
<dbReference type="GO" id="GO:0005085">
    <property type="term" value="F:guanyl-nucleotide exchange factor activity"/>
    <property type="evidence" value="ECO:0007669"/>
    <property type="project" value="TreeGrafter"/>
</dbReference>
<dbReference type="AlphaFoldDB" id="L1JUM8"/>
<evidence type="ECO:0000256" key="1">
    <source>
        <dbReference type="PROSITE-ProRule" id="PRU00235"/>
    </source>
</evidence>
<dbReference type="PANTHER" id="PTHR45982">
    <property type="entry name" value="REGULATOR OF CHROMOSOME CONDENSATION"/>
    <property type="match status" value="1"/>
</dbReference>
<dbReference type="InterPro" id="IPR051553">
    <property type="entry name" value="Ran_GTPase-activating"/>
</dbReference>
<dbReference type="Gene3D" id="2.130.10.30">
    <property type="entry name" value="Regulator of chromosome condensation 1/beta-lactamase-inhibitor protein II"/>
    <property type="match status" value="2"/>
</dbReference>
<dbReference type="PANTHER" id="PTHR45982:SF1">
    <property type="entry name" value="REGULATOR OF CHROMOSOME CONDENSATION"/>
    <property type="match status" value="1"/>
</dbReference>
<feature type="repeat" description="RCC1" evidence="1">
    <location>
        <begin position="245"/>
        <end position="282"/>
    </location>
</feature>
<reference evidence="2 4" key="1">
    <citation type="journal article" date="2012" name="Nature">
        <title>Algal genomes reveal evolutionary mosaicism and the fate of nucleomorphs.</title>
        <authorList>
            <consortium name="DOE Joint Genome Institute"/>
            <person name="Curtis B.A."/>
            <person name="Tanifuji G."/>
            <person name="Burki F."/>
            <person name="Gruber A."/>
            <person name="Irimia M."/>
            <person name="Maruyama S."/>
            <person name="Arias M.C."/>
            <person name="Ball S.G."/>
            <person name="Gile G.H."/>
            <person name="Hirakawa Y."/>
            <person name="Hopkins J.F."/>
            <person name="Kuo A."/>
            <person name="Rensing S.A."/>
            <person name="Schmutz J."/>
            <person name="Symeonidi A."/>
            <person name="Elias M."/>
            <person name="Eveleigh R.J."/>
            <person name="Herman E.K."/>
            <person name="Klute M.J."/>
            <person name="Nakayama T."/>
            <person name="Obornik M."/>
            <person name="Reyes-Prieto A."/>
            <person name="Armbrust E.V."/>
            <person name="Aves S.J."/>
            <person name="Beiko R.G."/>
            <person name="Coutinho P."/>
            <person name="Dacks J.B."/>
            <person name="Durnford D.G."/>
            <person name="Fast N.M."/>
            <person name="Green B.R."/>
            <person name="Grisdale C.J."/>
            <person name="Hempel F."/>
            <person name="Henrissat B."/>
            <person name="Hoppner M.P."/>
            <person name="Ishida K."/>
            <person name="Kim E."/>
            <person name="Koreny L."/>
            <person name="Kroth P.G."/>
            <person name="Liu Y."/>
            <person name="Malik S.B."/>
            <person name="Maier U.G."/>
            <person name="McRose D."/>
            <person name="Mock T."/>
            <person name="Neilson J.A."/>
            <person name="Onodera N.T."/>
            <person name="Poole A.M."/>
            <person name="Pritham E.J."/>
            <person name="Richards T.A."/>
            <person name="Rocap G."/>
            <person name="Roy S.W."/>
            <person name="Sarai C."/>
            <person name="Schaack S."/>
            <person name="Shirato S."/>
            <person name="Slamovits C.H."/>
            <person name="Spencer D.F."/>
            <person name="Suzuki S."/>
            <person name="Worden A.Z."/>
            <person name="Zauner S."/>
            <person name="Barry K."/>
            <person name="Bell C."/>
            <person name="Bharti A.K."/>
            <person name="Crow J.A."/>
            <person name="Grimwood J."/>
            <person name="Kramer R."/>
            <person name="Lindquist E."/>
            <person name="Lucas S."/>
            <person name="Salamov A."/>
            <person name="McFadden G.I."/>
            <person name="Lane C.E."/>
            <person name="Keeling P.J."/>
            <person name="Gray M.W."/>
            <person name="Grigoriev I.V."/>
            <person name="Archibald J.M."/>
        </authorList>
    </citation>
    <scope>NUCLEOTIDE SEQUENCE</scope>
    <source>
        <strain evidence="2 4">CCMP2712</strain>
    </source>
</reference>
<dbReference type="EnsemblProtists" id="EKX51905">
    <property type="protein sequence ID" value="EKX51905"/>
    <property type="gene ID" value="GUITHDRAFT_134232"/>
</dbReference>
<dbReference type="SUPFAM" id="SSF50985">
    <property type="entry name" value="RCC1/BLIP-II"/>
    <property type="match status" value="1"/>
</dbReference>
<feature type="repeat" description="RCC1" evidence="1">
    <location>
        <begin position="69"/>
        <end position="106"/>
    </location>
</feature>
<keyword evidence="4" id="KW-1185">Reference proteome</keyword>
<dbReference type="InterPro" id="IPR000408">
    <property type="entry name" value="Reg_chr_condens"/>
</dbReference>